<dbReference type="PANTHER" id="PTHR24148:SF64">
    <property type="entry name" value="HETEROKARYON INCOMPATIBILITY DOMAIN-CONTAINING PROTEIN"/>
    <property type="match status" value="1"/>
</dbReference>
<protein>
    <submittedName>
        <fullName evidence="2">Uncharacterized protein</fullName>
    </submittedName>
</protein>
<dbReference type="Proteomes" id="UP000250266">
    <property type="component" value="Unassembled WGS sequence"/>
</dbReference>
<dbReference type="PANTHER" id="PTHR24148">
    <property type="entry name" value="ANKYRIN REPEAT DOMAIN-CONTAINING PROTEIN 39 HOMOLOG-RELATED"/>
    <property type="match status" value="1"/>
</dbReference>
<feature type="region of interest" description="Disordered" evidence="1">
    <location>
        <begin position="1"/>
        <end position="28"/>
    </location>
</feature>
<dbReference type="Pfam" id="PF26639">
    <property type="entry name" value="Het-6_barrel"/>
    <property type="match status" value="1"/>
</dbReference>
<proteinExistence type="predicted"/>
<dbReference type="AlphaFoldDB" id="A0A8E2EER7"/>
<name>A0A8E2EER7_9PEZI</name>
<feature type="compositionally biased region" description="Polar residues" evidence="1">
    <location>
        <begin position="1"/>
        <end position="22"/>
    </location>
</feature>
<dbReference type="OrthoDB" id="2157530at2759"/>
<evidence type="ECO:0000313" key="2">
    <source>
        <dbReference type="EMBL" id="OCK82617.1"/>
    </source>
</evidence>
<sequence length="286" mass="32207">MTFNTVSARTQRQLLHPSSSWAPQHPEDNHFANPKIHDHTKLLAKASLDPEFASRQAVLTTDTHERFKNVVAGFGERQCKKYRDIVYGMLGFGPWDVYLPVEVDHSRSVEEVYTDFAGAVLENKNFALFEDAAIWNRKNNEAVTSKTRIRDSSCLPSWVPERGGKTFESDIVPWKPTMINENWPYCTPIMSWPKNNRESIAQSFSAAFNNSFRSIREIGDRSDFGEQIQGFLFFVTKEGYFGFAPKDLQLNDVAVAFCGIPGPYVVRPVGGGGGNGFPAVFTMLHT</sequence>
<gene>
    <name evidence="2" type="ORF">K432DRAFT_402775</name>
</gene>
<reference evidence="2 3" key="1">
    <citation type="journal article" date="2016" name="Nat. Commun.">
        <title>Ectomycorrhizal ecology is imprinted in the genome of the dominant symbiotic fungus Cenococcum geophilum.</title>
        <authorList>
            <consortium name="DOE Joint Genome Institute"/>
            <person name="Peter M."/>
            <person name="Kohler A."/>
            <person name="Ohm R.A."/>
            <person name="Kuo A."/>
            <person name="Krutzmann J."/>
            <person name="Morin E."/>
            <person name="Arend M."/>
            <person name="Barry K.W."/>
            <person name="Binder M."/>
            <person name="Choi C."/>
            <person name="Clum A."/>
            <person name="Copeland A."/>
            <person name="Grisel N."/>
            <person name="Haridas S."/>
            <person name="Kipfer T."/>
            <person name="LaButti K."/>
            <person name="Lindquist E."/>
            <person name="Lipzen A."/>
            <person name="Maire R."/>
            <person name="Meier B."/>
            <person name="Mihaltcheva S."/>
            <person name="Molinier V."/>
            <person name="Murat C."/>
            <person name="Poggeler S."/>
            <person name="Quandt C.A."/>
            <person name="Sperisen C."/>
            <person name="Tritt A."/>
            <person name="Tisserant E."/>
            <person name="Crous P.W."/>
            <person name="Henrissat B."/>
            <person name="Nehls U."/>
            <person name="Egli S."/>
            <person name="Spatafora J.W."/>
            <person name="Grigoriev I.V."/>
            <person name="Martin F.M."/>
        </authorList>
    </citation>
    <scope>NUCLEOTIDE SEQUENCE [LARGE SCALE GENOMIC DNA]</scope>
    <source>
        <strain evidence="2 3">CBS 459.81</strain>
    </source>
</reference>
<organism evidence="2 3">
    <name type="scientific">Lepidopterella palustris CBS 459.81</name>
    <dbReference type="NCBI Taxonomy" id="1314670"/>
    <lineage>
        <taxon>Eukaryota</taxon>
        <taxon>Fungi</taxon>
        <taxon>Dikarya</taxon>
        <taxon>Ascomycota</taxon>
        <taxon>Pezizomycotina</taxon>
        <taxon>Dothideomycetes</taxon>
        <taxon>Pleosporomycetidae</taxon>
        <taxon>Mytilinidiales</taxon>
        <taxon>Argynnaceae</taxon>
        <taxon>Lepidopterella</taxon>
    </lineage>
</organism>
<dbReference type="EMBL" id="KV744883">
    <property type="protein sequence ID" value="OCK82617.1"/>
    <property type="molecule type" value="Genomic_DNA"/>
</dbReference>
<accession>A0A8E2EER7</accession>
<dbReference type="InterPro" id="IPR052895">
    <property type="entry name" value="HetReg/Transcr_Mod"/>
</dbReference>
<evidence type="ECO:0000313" key="3">
    <source>
        <dbReference type="Proteomes" id="UP000250266"/>
    </source>
</evidence>
<evidence type="ECO:0000256" key="1">
    <source>
        <dbReference type="SAM" id="MobiDB-lite"/>
    </source>
</evidence>
<keyword evidence="3" id="KW-1185">Reference proteome</keyword>